<comment type="caution">
    <text evidence="3">The sequence shown here is derived from an EMBL/GenBank/DDBJ whole genome shotgun (WGS) entry which is preliminary data.</text>
</comment>
<gene>
    <name evidence="3" type="ORF">G5C65_31225</name>
</gene>
<dbReference type="GO" id="GO:0008610">
    <property type="term" value="P:lipid biosynthetic process"/>
    <property type="evidence" value="ECO:0007669"/>
    <property type="project" value="TreeGrafter"/>
</dbReference>
<protein>
    <submittedName>
        <fullName evidence="3">Thioesterase</fullName>
    </submittedName>
</protein>
<feature type="domain" description="Thioesterase" evidence="2">
    <location>
        <begin position="31"/>
        <end position="255"/>
    </location>
</feature>
<dbReference type="RefSeq" id="WP_165302408.1">
    <property type="nucleotide sequence ID" value="NZ_JAAKZZ010000527.1"/>
</dbReference>
<reference evidence="3 4" key="1">
    <citation type="submission" date="2020-02" db="EMBL/GenBank/DDBJ databases">
        <title>Whole-genome analyses of novel actinobacteria.</title>
        <authorList>
            <person name="Sahin N."/>
            <person name="Tatar D."/>
        </authorList>
    </citation>
    <scope>NUCLEOTIDE SEQUENCE [LARGE SCALE GENOMIC DNA]</scope>
    <source>
        <strain evidence="3 4">SB3404</strain>
    </source>
</reference>
<dbReference type="PANTHER" id="PTHR11487:SF0">
    <property type="entry name" value="S-ACYL FATTY ACID SYNTHASE THIOESTERASE, MEDIUM CHAIN"/>
    <property type="match status" value="1"/>
</dbReference>
<dbReference type="AlphaFoldDB" id="A0A6G4X5C4"/>
<dbReference type="InterPro" id="IPR001031">
    <property type="entry name" value="Thioesterase"/>
</dbReference>
<dbReference type="InterPro" id="IPR029058">
    <property type="entry name" value="AB_hydrolase_fold"/>
</dbReference>
<name>A0A6G4X5C4_9ACTN</name>
<dbReference type="EMBL" id="JAAKZZ010000527">
    <property type="protein sequence ID" value="NGO72739.1"/>
    <property type="molecule type" value="Genomic_DNA"/>
</dbReference>
<sequence length="263" mass="28755">MTGPEAAAGGGDEDWRRWVLRPVPREDAAMRLLCVPYAGGGAAAYHGWAEALPPWVEVWVLRLPGRDARLREPLRTDAVELAREAAAVCARELAEPFAVFGHSLGAFVVFELVRELRRRWGLRPAHLTVSARSAPQVGAHHGELHRLPDGAFLDAMDRTFRAVPPEVRDDAALAALLLPILRADTAMLETYRHREEAPLTCPITAAGGDADPAGDRAGLSAWEPHTTGGFALRTYPGGHFYLRPHRERLLADLSADLERALVP</sequence>
<dbReference type="Gene3D" id="3.40.50.1820">
    <property type="entry name" value="alpha/beta hydrolase"/>
    <property type="match status" value="1"/>
</dbReference>
<dbReference type="SUPFAM" id="SSF53474">
    <property type="entry name" value="alpha/beta-Hydrolases"/>
    <property type="match status" value="1"/>
</dbReference>
<proteinExistence type="inferred from homology"/>
<organism evidence="3 4">
    <name type="scientific">Streptomyces boncukensis</name>
    <dbReference type="NCBI Taxonomy" id="2711219"/>
    <lineage>
        <taxon>Bacteria</taxon>
        <taxon>Bacillati</taxon>
        <taxon>Actinomycetota</taxon>
        <taxon>Actinomycetes</taxon>
        <taxon>Kitasatosporales</taxon>
        <taxon>Streptomycetaceae</taxon>
        <taxon>Streptomyces</taxon>
    </lineage>
</organism>
<dbReference type="Proteomes" id="UP000477722">
    <property type="component" value="Unassembled WGS sequence"/>
</dbReference>
<comment type="similarity">
    <text evidence="1">Belongs to the thioesterase family.</text>
</comment>
<evidence type="ECO:0000259" key="2">
    <source>
        <dbReference type="Pfam" id="PF00975"/>
    </source>
</evidence>
<accession>A0A6G4X5C4</accession>
<dbReference type="InterPro" id="IPR012223">
    <property type="entry name" value="TEII"/>
</dbReference>
<dbReference type="PANTHER" id="PTHR11487">
    <property type="entry name" value="THIOESTERASE"/>
    <property type="match status" value="1"/>
</dbReference>
<evidence type="ECO:0000313" key="3">
    <source>
        <dbReference type="EMBL" id="NGO72739.1"/>
    </source>
</evidence>
<evidence type="ECO:0000313" key="4">
    <source>
        <dbReference type="Proteomes" id="UP000477722"/>
    </source>
</evidence>
<keyword evidence="4" id="KW-1185">Reference proteome</keyword>
<evidence type="ECO:0000256" key="1">
    <source>
        <dbReference type="ARBA" id="ARBA00007169"/>
    </source>
</evidence>
<dbReference type="Pfam" id="PF00975">
    <property type="entry name" value="Thioesterase"/>
    <property type="match status" value="1"/>
</dbReference>